<dbReference type="STRING" id="33097.A0A150GSB1"/>
<reference evidence="3" key="1">
    <citation type="journal article" date="2016" name="Nat. Commun.">
        <title>The Gonium pectorale genome demonstrates co-option of cell cycle regulation during the evolution of multicellularity.</title>
        <authorList>
            <person name="Hanschen E.R."/>
            <person name="Marriage T.N."/>
            <person name="Ferris P.J."/>
            <person name="Hamaji T."/>
            <person name="Toyoda A."/>
            <person name="Fujiyama A."/>
            <person name="Neme R."/>
            <person name="Noguchi H."/>
            <person name="Minakuchi Y."/>
            <person name="Suzuki M."/>
            <person name="Kawai-Toyooka H."/>
            <person name="Smith D.R."/>
            <person name="Sparks H."/>
            <person name="Anderson J."/>
            <person name="Bakaric R."/>
            <person name="Luria V."/>
            <person name="Karger A."/>
            <person name="Kirschner M.W."/>
            <person name="Durand P.M."/>
            <person name="Michod R.E."/>
            <person name="Nozaki H."/>
            <person name="Olson B.J."/>
        </authorList>
    </citation>
    <scope>NUCLEOTIDE SEQUENCE [LARGE SCALE GENOMIC DNA]</scope>
    <source>
        <strain evidence="3">NIES-2863</strain>
    </source>
</reference>
<organism evidence="2 3">
    <name type="scientific">Gonium pectorale</name>
    <name type="common">Green alga</name>
    <dbReference type="NCBI Taxonomy" id="33097"/>
    <lineage>
        <taxon>Eukaryota</taxon>
        <taxon>Viridiplantae</taxon>
        <taxon>Chlorophyta</taxon>
        <taxon>core chlorophytes</taxon>
        <taxon>Chlorophyceae</taxon>
        <taxon>CS clade</taxon>
        <taxon>Chlamydomonadales</taxon>
        <taxon>Volvocaceae</taxon>
        <taxon>Gonium</taxon>
    </lineage>
</organism>
<proteinExistence type="predicted"/>
<dbReference type="EMBL" id="LSYV01000009">
    <property type="protein sequence ID" value="KXZ52713.1"/>
    <property type="molecule type" value="Genomic_DNA"/>
</dbReference>
<keyword evidence="3" id="KW-1185">Reference proteome</keyword>
<evidence type="ECO:0000313" key="3">
    <source>
        <dbReference type="Proteomes" id="UP000075714"/>
    </source>
</evidence>
<dbReference type="Proteomes" id="UP000075714">
    <property type="component" value="Unassembled WGS sequence"/>
</dbReference>
<comment type="caution">
    <text evidence="2">The sequence shown here is derived from an EMBL/GenBank/DDBJ whole genome shotgun (WGS) entry which is preliminary data.</text>
</comment>
<evidence type="ECO:0000256" key="1">
    <source>
        <dbReference type="SAM" id="MobiDB-lite"/>
    </source>
</evidence>
<accession>A0A150GSB1</accession>
<evidence type="ECO:0000313" key="2">
    <source>
        <dbReference type="EMBL" id="KXZ52713.1"/>
    </source>
</evidence>
<feature type="region of interest" description="Disordered" evidence="1">
    <location>
        <begin position="127"/>
        <end position="155"/>
    </location>
</feature>
<sequence>MTFDVNSPSNRLFMQKNVEDGYSQFYFTVLKSSVVFPCIKNEGTNSGGQNCVEHDVKWGDLDGRTLSLPPGANMPSEQALAFHARRSFLYALGQRWCSKRDLPALEFGDPDLMQQFLSDSVSLGNSSGGRSLGGNSSAAGSVEEDDEVNSGRTQRGQYSACTDECQYLHLRR</sequence>
<dbReference type="OrthoDB" id="560074at2759"/>
<name>A0A150GSB1_GONPE</name>
<protein>
    <submittedName>
        <fullName evidence="2">Uncharacterized protein</fullName>
    </submittedName>
</protein>
<gene>
    <name evidence="2" type="ORF">GPECTOR_8g108</name>
</gene>
<dbReference type="AlphaFoldDB" id="A0A150GSB1"/>